<proteinExistence type="inferred from homology"/>
<dbReference type="Pfam" id="PF09296">
    <property type="entry name" value="NUDIX-like"/>
    <property type="match status" value="1"/>
</dbReference>
<dbReference type="NCBIfam" id="NF001299">
    <property type="entry name" value="PRK00241.1"/>
    <property type="match status" value="1"/>
</dbReference>
<dbReference type="GO" id="GO:0005829">
    <property type="term" value="C:cytosol"/>
    <property type="evidence" value="ECO:0007669"/>
    <property type="project" value="TreeGrafter"/>
</dbReference>
<dbReference type="Gene3D" id="3.90.79.20">
    <property type="match status" value="1"/>
</dbReference>
<accession>A0A0D6AXF2</accession>
<dbReference type="InterPro" id="IPR020084">
    <property type="entry name" value="NUDIX_hydrolase_CS"/>
</dbReference>
<evidence type="ECO:0000313" key="12">
    <source>
        <dbReference type="EMBL" id="BAQ67416.1"/>
    </source>
</evidence>
<evidence type="ECO:0000256" key="1">
    <source>
        <dbReference type="ARBA" id="ARBA00001946"/>
    </source>
</evidence>
<dbReference type="SUPFAM" id="SSF55811">
    <property type="entry name" value="Nudix"/>
    <property type="match status" value="1"/>
</dbReference>
<dbReference type="InterPro" id="IPR015375">
    <property type="entry name" value="NADH_PPase-like_N"/>
</dbReference>
<dbReference type="PROSITE" id="PS00893">
    <property type="entry name" value="NUDIX_BOX"/>
    <property type="match status" value="1"/>
</dbReference>
<name>A0A0D6AXF2_RHOSU</name>
<comment type="cofactor">
    <cofactor evidence="2">
        <name>Zn(2+)</name>
        <dbReference type="ChEBI" id="CHEBI:29105"/>
    </cofactor>
</comment>
<organism evidence="12 13">
    <name type="scientific">Rhodovulum sulfidophilum</name>
    <name type="common">Rhodobacter sulfidophilus</name>
    <dbReference type="NCBI Taxonomy" id="35806"/>
    <lineage>
        <taxon>Bacteria</taxon>
        <taxon>Pseudomonadati</taxon>
        <taxon>Pseudomonadota</taxon>
        <taxon>Alphaproteobacteria</taxon>
        <taxon>Rhodobacterales</taxon>
        <taxon>Paracoccaceae</taxon>
        <taxon>Rhodovulum</taxon>
    </lineage>
</organism>
<keyword evidence="7" id="KW-0460">Magnesium</keyword>
<evidence type="ECO:0000256" key="2">
    <source>
        <dbReference type="ARBA" id="ARBA00001947"/>
    </source>
</evidence>
<dbReference type="GO" id="GO:0019677">
    <property type="term" value="P:NAD+ catabolic process"/>
    <property type="evidence" value="ECO:0007669"/>
    <property type="project" value="TreeGrafter"/>
</dbReference>
<dbReference type="PANTHER" id="PTHR42904:SF6">
    <property type="entry name" value="NAD-CAPPED RNA HYDROLASE NUDT12"/>
    <property type="match status" value="1"/>
</dbReference>
<dbReference type="KEGG" id="rsu:NHU_00245"/>
<dbReference type="GO" id="GO:0046872">
    <property type="term" value="F:metal ion binding"/>
    <property type="evidence" value="ECO:0007669"/>
    <property type="project" value="UniProtKB-KW"/>
</dbReference>
<evidence type="ECO:0000259" key="11">
    <source>
        <dbReference type="PROSITE" id="PS51462"/>
    </source>
</evidence>
<sequence length="316" mass="34395">MRLAERVTFGGGGLDRAAHRRGDAAWLAEAWAGAQVLPLWRGKPLFGAEGLGWVASAHPLLAGRGAEAVFLGLSGGSPKFAIELSDWVPAEMPETLGQFRDPSEQRHPDLPGDLSFRELRREMTRLLPVEAELAATAKGLFDWHRGHGFCARCGQPSRPAEAGWQRRCPGCGAPHFPRTDPVVIMLVRRGNAVLLGRAPGWAEGMFSLLAGFVEPGETVEAAVRREVAEETGVRVGQVGYLASQPWPFPASLMLGCWAEAETDRITPDPAEIEEARWVGREDMLAVLAGERTDMQPPRPGAIAGFLIRMWLADRLD</sequence>
<dbReference type="GO" id="GO:0006742">
    <property type="term" value="P:NADP+ catabolic process"/>
    <property type="evidence" value="ECO:0007669"/>
    <property type="project" value="TreeGrafter"/>
</dbReference>
<dbReference type="InterPro" id="IPR050241">
    <property type="entry name" value="NAD-cap_RNA_hydrolase_NudC"/>
</dbReference>
<comment type="cofactor">
    <cofactor evidence="1">
        <name>Mg(2+)</name>
        <dbReference type="ChEBI" id="CHEBI:18420"/>
    </cofactor>
</comment>
<dbReference type="EC" id="3.6.1.22" evidence="4"/>
<evidence type="ECO:0000256" key="6">
    <source>
        <dbReference type="ARBA" id="ARBA00022801"/>
    </source>
</evidence>
<dbReference type="InterPro" id="IPR049734">
    <property type="entry name" value="NudC-like_C"/>
</dbReference>
<dbReference type="PATRIC" id="fig|35806.4.peg.250"/>
<gene>
    <name evidence="12" type="ORF">NHU_00245</name>
</gene>
<dbReference type="InterPro" id="IPR015797">
    <property type="entry name" value="NUDIX_hydrolase-like_dom_sf"/>
</dbReference>
<reference evidence="12 13" key="1">
    <citation type="submission" date="2015-02" db="EMBL/GenBank/DDBJ databases">
        <title>Genome sequene of Rhodovulum sulfidophilum DSM 2351.</title>
        <authorList>
            <person name="Nagao N."/>
        </authorList>
    </citation>
    <scope>NUCLEOTIDE SEQUENCE [LARGE SCALE GENOMIC DNA]</scope>
    <source>
        <strain evidence="12 13">DSM 2351</strain>
    </source>
</reference>
<dbReference type="GO" id="GO:0035529">
    <property type="term" value="F:NADH pyrophosphatase activity"/>
    <property type="evidence" value="ECO:0007669"/>
    <property type="project" value="TreeGrafter"/>
</dbReference>
<evidence type="ECO:0000256" key="10">
    <source>
        <dbReference type="RuleBase" id="RU003476"/>
    </source>
</evidence>
<dbReference type="CDD" id="cd03429">
    <property type="entry name" value="NUDIX_NADH_pyrophosphatase_Nudt13"/>
    <property type="match status" value="1"/>
</dbReference>
<keyword evidence="8" id="KW-0520">NAD</keyword>
<dbReference type="eggNOG" id="COG2816">
    <property type="taxonomic scope" value="Bacteria"/>
</dbReference>
<dbReference type="Proteomes" id="UP000064912">
    <property type="component" value="Chromosome"/>
</dbReference>
<evidence type="ECO:0000256" key="8">
    <source>
        <dbReference type="ARBA" id="ARBA00023027"/>
    </source>
</evidence>
<keyword evidence="5" id="KW-0479">Metal-binding</keyword>
<evidence type="ECO:0000313" key="13">
    <source>
        <dbReference type="Proteomes" id="UP000064912"/>
    </source>
</evidence>
<dbReference type="PROSITE" id="PS51462">
    <property type="entry name" value="NUDIX"/>
    <property type="match status" value="1"/>
</dbReference>
<dbReference type="Pfam" id="PF09297">
    <property type="entry name" value="Zn_ribbon_NUD"/>
    <property type="match status" value="1"/>
</dbReference>
<feature type="domain" description="Nudix hydrolase" evidence="11">
    <location>
        <begin position="177"/>
        <end position="300"/>
    </location>
</feature>
<dbReference type="AlphaFoldDB" id="A0A0D6AXF2"/>
<protein>
    <recommendedName>
        <fullName evidence="4">NAD(+) diphosphatase</fullName>
        <ecNumber evidence="4">3.6.1.22</ecNumber>
    </recommendedName>
</protein>
<dbReference type="PRINTS" id="PR00502">
    <property type="entry name" value="NUDIXFAMILY"/>
</dbReference>
<dbReference type="Pfam" id="PF00293">
    <property type="entry name" value="NUDIX"/>
    <property type="match status" value="1"/>
</dbReference>
<dbReference type="InterPro" id="IPR015376">
    <property type="entry name" value="Znr_NADH_PPase"/>
</dbReference>
<evidence type="ECO:0000256" key="5">
    <source>
        <dbReference type="ARBA" id="ARBA00022723"/>
    </source>
</evidence>
<keyword evidence="6 10" id="KW-0378">Hydrolase</keyword>
<dbReference type="InterPro" id="IPR000086">
    <property type="entry name" value="NUDIX_hydrolase_dom"/>
</dbReference>
<comment type="similarity">
    <text evidence="3">Belongs to the Nudix hydrolase family. NudC subfamily.</text>
</comment>
<comment type="catalytic activity">
    <reaction evidence="9">
        <text>a 5'-end NAD(+)-phospho-ribonucleoside in mRNA + H2O = a 5'-end phospho-adenosine-phospho-ribonucleoside in mRNA + beta-nicotinamide D-ribonucleotide + 2 H(+)</text>
        <dbReference type="Rhea" id="RHEA:60876"/>
        <dbReference type="Rhea" id="RHEA-COMP:15698"/>
        <dbReference type="Rhea" id="RHEA-COMP:15719"/>
        <dbReference type="ChEBI" id="CHEBI:14649"/>
        <dbReference type="ChEBI" id="CHEBI:15377"/>
        <dbReference type="ChEBI" id="CHEBI:15378"/>
        <dbReference type="ChEBI" id="CHEBI:144029"/>
        <dbReference type="ChEBI" id="CHEBI:144051"/>
    </reaction>
    <physiologicalReaction direction="left-to-right" evidence="9">
        <dbReference type="Rhea" id="RHEA:60877"/>
    </physiologicalReaction>
</comment>
<dbReference type="Gene3D" id="3.90.79.10">
    <property type="entry name" value="Nucleoside Triphosphate Pyrophosphohydrolase"/>
    <property type="match status" value="1"/>
</dbReference>
<evidence type="ECO:0000256" key="3">
    <source>
        <dbReference type="ARBA" id="ARBA00009595"/>
    </source>
</evidence>
<evidence type="ECO:0000256" key="9">
    <source>
        <dbReference type="ARBA" id="ARBA00023679"/>
    </source>
</evidence>
<evidence type="ECO:0000256" key="4">
    <source>
        <dbReference type="ARBA" id="ARBA00012381"/>
    </source>
</evidence>
<dbReference type="PANTHER" id="PTHR42904">
    <property type="entry name" value="NUDIX HYDROLASE, NUDC SUBFAMILY"/>
    <property type="match status" value="1"/>
</dbReference>
<dbReference type="GO" id="GO:0110153">
    <property type="term" value="F:RNA NAD-cap (NMN-forming) hydrolase activity"/>
    <property type="evidence" value="ECO:0007669"/>
    <property type="project" value="RHEA"/>
</dbReference>
<dbReference type="EMBL" id="AP014800">
    <property type="protein sequence ID" value="BAQ67416.1"/>
    <property type="molecule type" value="Genomic_DNA"/>
</dbReference>
<dbReference type="InterPro" id="IPR020476">
    <property type="entry name" value="Nudix_hydrolase"/>
</dbReference>
<evidence type="ECO:0000256" key="7">
    <source>
        <dbReference type="ARBA" id="ARBA00022842"/>
    </source>
</evidence>